<reference evidence="1" key="1">
    <citation type="submission" date="2020-05" db="EMBL/GenBank/DDBJ databases">
        <title>Phylogenomic resolution of chytrid fungi.</title>
        <authorList>
            <person name="Stajich J.E."/>
            <person name="Amses K."/>
            <person name="Simmons R."/>
            <person name="Seto K."/>
            <person name="Myers J."/>
            <person name="Bonds A."/>
            <person name="Quandt C.A."/>
            <person name="Barry K."/>
            <person name="Liu P."/>
            <person name="Grigoriev I."/>
            <person name="Longcore J.E."/>
            <person name="James T.Y."/>
        </authorList>
    </citation>
    <scope>NUCLEOTIDE SEQUENCE</scope>
    <source>
        <strain evidence="1">JEL0476</strain>
    </source>
</reference>
<organism evidence="1 2">
    <name type="scientific">Clydaea vesicula</name>
    <dbReference type="NCBI Taxonomy" id="447962"/>
    <lineage>
        <taxon>Eukaryota</taxon>
        <taxon>Fungi</taxon>
        <taxon>Fungi incertae sedis</taxon>
        <taxon>Chytridiomycota</taxon>
        <taxon>Chytridiomycota incertae sedis</taxon>
        <taxon>Chytridiomycetes</taxon>
        <taxon>Lobulomycetales</taxon>
        <taxon>Lobulomycetaceae</taxon>
        <taxon>Clydaea</taxon>
    </lineage>
</organism>
<dbReference type="EMBL" id="JADGJW010000580">
    <property type="protein sequence ID" value="KAJ3214954.1"/>
    <property type="molecule type" value="Genomic_DNA"/>
</dbReference>
<name>A0AAD5XYZ6_9FUNG</name>
<evidence type="ECO:0000313" key="1">
    <source>
        <dbReference type="EMBL" id="KAJ3214954.1"/>
    </source>
</evidence>
<protein>
    <submittedName>
        <fullName evidence="1">Uncharacterized protein</fullName>
    </submittedName>
</protein>
<accession>A0AAD5XYZ6</accession>
<dbReference type="Proteomes" id="UP001211065">
    <property type="component" value="Unassembled WGS sequence"/>
</dbReference>
<keyword evidence="2" id="KW-1185">Reference proteome</keyword>
<proteinExistence type="predicted"/>
<sequence length="303" mass="35598">MKIVKAETFGISQLTEIKKKQFWEFKLISEIMKQTIEIFEKEQPYQSLIKYSLVSFNNKKAQYFEFLKENSGFKMYFKNQVKIRGEECFKDQNILNTLDSKLDLILEFLLLMLLFSSEVELRFTSFKSNSINTDEMRIQRSFFKQDSNKEKNYFSICPGLYDVVNKKILEKEMKTEEPNIVLGKNAKVPIKRIDSDDKYEVYSSSPRIVYIMPNSKTNIYINIKANIANSICDEIIIKDIYNIEYVSDLVIGKICKNAFEYTYIKVFNFTDYGYAVKPGDKIALVEIDPSSVENIQNTKCYNY</sequence>
<comment type="caution">
    <text evidence="1">The sequence shown here is derived from an EMBL/GenBank/DDBJ whole genome shotgun (WGS) entry which is preliminary data.</text>
</comment>
<dbReference type="AlphaFoldDB" id="A0AAD5XYZ6"/>
<evidence type="ECO:0000313" key="2">
    <source>
        <dbReference type="Proteomes" id="UP001211065"/>
    </source>
</evidence>
<gene>
    <name evidence="1" type="ORF">HK099_006599</name>
</gene>